<name>A0AA39MUS3_ARMTA</name>
<comment type="caution">
    <text evidence="1">The sequence shown here is derived from an EMBL/GenBank/DDBJ whole genome shotgun (WGS) entry which is preliminary data.</text>
</comment>
<dbReference type="AlphaFoldDB" id="A0AA39MUS3"/>
<evidence type="ECO:0000313" key="1">
    <source>
        <dbReference type="EMBL" id="KAK0446585.1"/>
    </source>
</evidence>
<dbReference type="Proteomes" id="UP001175211">
    <property type="component" value="Unassembled WGS sequence"/>
</dbReference>
<dbReference type="EMBL" id="JAUEPS010000046">
    <property type="protein sequence ID" value="KAK0446585.1"/>
    <property type="molecule type" value="Genomic_DNA"/>
</dbReference>
<protein>
    <submittedName>
        <fullName evidence="1">Uncharacterized protein</fullName>
    </submittedName>
</protein>
<dbReference type="GeneID" id="85352463"/>
<evidence type="ECO:0000313" key="2">
    <source>
        <dbReference type="Proteomes" id="UP001175211"/>
    </source>
</evidence>
<accession>A0AA39MUS3</accession>
<keyword evidence="2" id="KW-1185">Reference proteome</keyword>
<organism evidence="1 2">
    <name type="scientific">Armillaria tabescens</name>
    <name type="common">Ringless honey mushroom</name>
    <name type="synonym">Agaricus tabescens</name>
    <dbReference type="NCBI Taxonomy" id="1929756"/>
    <lineage>
        <taxon>Eukaryota</taxon>
        <taxon>Fungi</taxon>
        <taxon>Dikarya</taxon>
        <taxon>Basidiomycota</taxon>
        <taxon>Agaricomycotina</taxon>
        <taxon>Agaricomycetes</taxon>
        <taxon>Agaricomycetidae</taxon>
        <taxon>Agaricales</taxon>
        <taxon>Marasmiineae</taxon>
        <taxon>Physalacriaceae</taxon>
        <taxon>Desarmillaria</taxon>
    </lineage>
</organism>
<sequence>MVEAMDDSIMIAGSFPVFHRSTRMLETVQSAYGGETNWDKSAVFLRNVPNPPTVIYLPSVEPANPSVATTHPVNVYSSHIELMRVSMNDPKLQFQKLTDLISGFQWKLFSQCRCNRHPGYIQFPTLHLRLPFTALRRILSQCLIARIRPRLAFHPISRDAAHRLDCLIAQKVHDYLGFPFQFNSALLSLPLSDFGFGFPSISHLNDTAAINGLFRDLNHHLSMFRNMALITLADWTCALNDCQFPLHGKSLSSLTSRRHPCLPFPWLVAQSALSHLNISIRDTDLSYLFHGNVSLVHLNKLLPRTKTVPHHHLTNLANAGITTLRQLASFPSPSSLSITSPPCNPLIPLQTVLYNHTFSRAQELSQQTTEWLASITLEDINSSATGSDLSMLALPRCMRKEMAEEVLRACLYTSPHDSFASPSLPGSWATDGSMIPATPGFREPRSVTFSAISGQGSVAFSLDLFRTSANIGLGETYGLVAANIYGSDSHLHSPQNSHDIYTDHLNSERIIASARCPSFQHYQWSSLPGRSLYRWLLYNITHPINNTSVPTIKYTPAHTDSTTPPSLLNNAADLLATTSQNLTLRPFPAPVPTFFMDHFVIYSETDGYIESNVSKYLSNVHASLTVMQPDFRPASTMMMPLYRPCAPPEHPYIRASSAFSAVVQLYARSSQLDCRYTRFLRFGDISPTCTSGCPEIETIHHIFVTCPEYDAIRDEVAQQLHAETSKLLHAADTPCRNAFLFSSWLETSSKMVLTGHVTLHSFTWGFCHPFPTKSLTGRPL</sequence>
<dbReference type="RefSeq" id="XP_060325934.1">
    <property type="nucleotide sequence ID" value="XM_060468915.1"/>
</dbReference>
<gene>
    <name evidence="1" type="ORF">EV420DRAFT_1339507</name>
</gene>
<proteinExistence type="predicted"/>
<reference evidence="1" key="1">
    <citation type="submission" date="2023-06" db="EMBL/GenBank/DDBJ databases">
        <authorList>
            <consortium name="Lawrence Berkeley National Laboratory"/>
            <person name="Ahrendt S."/>
            <person name="Sahu N."/>
            <person name="Indic B."/>
            <person name="Wong-Bajracharya J."/>
            <person name="Merenyi Z."/>
            <person name="Ke H.-M."/>
            <person name="Monk M."/>
            <person name="Kocsube S."/>
            <person name="Drula E."/>
            <person name="Lipzen A."/>
            <person name="Balint B."/>
            <person name="Henrissat B."/>
            <person name="Andreopoulos B."/>
            <person name="Martin F.M."/>
            <person name="Harder C.B."/>
            <person name="Rigling D."/>
            <person name="Ford K.L."/>
            <person name="Foster G.D."/>
            <person name="Pangilinan J."/>
            <person name="Papanicolaou A."/>
            <person name="Barry K."/>
            <person name="LaButti K."/>
            <person name="Viragh M."/>
            <person name="Koriabine M."/>
            <person name="Yan M."/>
            <person name="Riley R."/>
            <person name="Champramary S."/>
            <person name="Plett K.L."/>
            <person name="Tsai I.J."/>
            <person name="Slot J."/>
            <person name="Sipos G."/>
            <person name="Plett J."/>
            <person name="Nagy L.G."/>
            <person name="Grigoriev I.V."/>
        </authorList>
    </citation>
    <scope>NUCLEOTIDE SEQUENCE</scope>
    <source>
        <strain evidence="1">CCBAS 213</strain>
    </source>
</reference>